<evidence type="ECO:0000313" key="2">
    <source>
        <dbReference type="Proteomes" id="UP000245720"/>
    </source>
</evidence>
<comment type="caution">
    <text evidence="1">The sequence shown here is derived from an EMBL/GenBank/DDBJ whole genome shotgun (WGS) entry which is preliminary data.</text>
</comment>
<reference evidence="1 2" key="1">
    <citation type="submission" date="2018-05" db="EMBL/GenBank/DDBJ databases">
        <title>The Hungate 1000. A catalogue of reference genomes from the rumen microbiome.</title>
        <authorList>
            <person name="Kelly W."/>
        </authorList>
    </citation>
    <scope>NUCLEOTIDE SEQUENCE [LARGE SCALE GENOMIC DNA]</scope>
    <source>
        <strain evidence="1 2">SAb67</strain>
    </source>
</reference>
<evidence type="ECO:0008006" key="3">
    <source>
        <dbReference type="Google" id="ProtNLM"/>
    </source>
</evidence>
<protein>
    <recommendedName>
        <fullName evidence="3">BetR domain-containing protein</fullName>
    </recommendedName>
</protein>
<dbReference type="OrthoDB" id="1912087at2"/>
<organism evidence="1 2">
    <name type="scientific">Ruminococcus flavefaciens</name>
    <dbReference type="NCBI Taxonomy" id="1265"/>
    <lineage>
        <taxon>Bacteria</taxon>
        <taxon>Bacillati</taxon>
        <taxon>Bacillota</taxon>
        <taxon>Clostridia</taxon>
        <taxon>Eubacteriales</taxon>
        <taxon>Oscillospiraceae</taxon>
        <taxon>Ruminococcus</taxon>
    </lineage>
</organism>
<sequence>MTDTQLLMSCIKNCKLNVKSVAAQLNLTRQGFWKKITGRSEFKQSEIGKLTRLLKLDVDTQYKIFFANAVD</sequence>
<dbReference type="EMBL" id="QGDI01000003">
    <property type="protein sequence ID" value="PWJ13971.1"/>
    <property type="molecule type" value="Genomic_DNA"/>
</dbReference>
<accession>A0A315Y131</accession>
<dbReference type="Proteomes" id="UP000245720">
    <property type="component" value="Unassembled WGS sequence"/>
</dbReference>
<name>A0A315Y131_RUMFL</name>
<proteinExistence type="predicted"/>
<dbReference type="AlphaFoldDB" id="A0A315Y131"/>
<gene>
    <name evidence="1" type="ORF">IE37_00902</name>
</gene>
<evidence type="ECO:0000313" key="1">
    <source>
        <dbReference type="EMBL" id="PWJ13971.1"/>
    </source>
</evidence>